<proteinExistence type="predicted"/>
<gene>
    <name evidence="2" type="ORF">Ae201684_002873</name>
</gene>
<protein>
    <submittedName>
        <fullName evidence="2">Uncharacterized protein</fullName>
    </submittedName>
</protein>
<feature type="compositionally biased region" description="Low complexity" evidence="1">
    <location>
        <begin position="7"/>
        <end position="18"/>
    </location>
</feature>
<evidence type="ECO:0000313" key="2">
    <source>
        <dbReference type="EMBL" id="KAF0742208.1"/>
    </source>
</evidence>
<dbReference type="EMBL" id="VJMJ01000030">
    <property type="protein sequence ID" value="KAF0742208.1"/>
    <property type="molecule type" value="Genomic_DNA"/>
</dbReference>
<dbReference type="VEuPathDB" id="FungiDB:AeMF1_000753"/>
<feature type="region of interest" description="Disordered" evidence="1">
    <location>
        <begin position="62"/>
        <end position="101"/>
    </location>
</feature>
<dbReference type="Proteomes" id="UP000481153">
    <property type="component" value="Unassembled WGS sequence"/>
</dbReference>
<name>A0A6G0XPN2_9STRA</name>
<comment type="caution">
    <text evidence="2">The sequence shown here is derived from an EMBL/GenBank/DDBJ whole genome shotgun (WGS) entry which is preliminary data.</text>
</comment>
<keyword evidence="3" id="KW-1185">Reference proteome</keyword>
<feature type="compositionally biased region" description="Basic and acidic residues" evidence="1">
    <location>
        <begin position="74"/>
        <end position="94"/>
    </location>
</feature>
<accession>A0A6G0XPN2</accession>
<reference evidence="2 3" key="1">
    <citation type="submission" date="2019-07" db="EMBL/GenBank/DDBJ databases">
        <title>Genomics analysis of Aphanomyces spp. identifies a new class of oomycete effector associated with host adaptation.</title>
        <authorList>
            <person name="Gaulin E."/>
        </authorList>
    </citation>
    <scope>NUCLEOTIDE SEQUENCE [LARGE SCALE GENOMIC DNA]</scope>
    <source>
        <strain evidence="2 3">ATCC 201684</strain>
    </source>
</reference>
<evidence type="ECO:0000256" key="1">
    <source>
        <dbReference type="SAM" id="MobiDB-lite"/>
    </source>
</evidence>
<sequence length="118" mass="13396">MGKEAAAKPSSAKTSTASRFDQERRRRLSQDGKVLFRHAVSHEIVPEECRSVEEVSNITTRDLESMGSELDSFDEWKTSQEETTQKKRENERNPGDASTLRTTIAMKRRAQNAFVYSG</sequence>
<feature type="region of interest" description="Disordered" evidence="1">
    <location>
        <begin position="1"/>
        <end position="26"/>
    </location>
</feature>
<dbReference type="AlphaFoldDB" id="A0A6G0XPN2"/>
<organism evidence="2 3">
    <name type="scientific">Aphanomyces euteiches</name>
    <dbReference type="NCBI Taxonomy" id="100861"/>
    <lineage>
        <taxon>Eukaryota</taxon>
        <taxon>Sar</taxon>
        <taxon>Stramenopiles</taxon>
        <taxon>Oomycota</taxon>
        <taxon>Saprolegniomycetes</taxon>
        <taxon>Saprolegniales</taxon>
        <taxon>Verrucalvaceae</taxon>
        <taxon>Aphanomyces</taxon>
    </lineage>
</organism>
<evidence type="ECO:0000313" key="3">
    <source>
        <dbReference type="Proteomes" id="UP000481153"/>
    </source>
</evidence>